<accession>A0ABR8DSW6</accession>
<proteinExistence type="predicted"/>
<organism evidence="1 2">
    <name type="scientific">Nostoc flagelliforme FACHB-838</name>
    <dbReference type="NCBI Taxonomy" id="2692904"/>
    <lineage>
        <taxon>Bacteria</taxon>
        <taxon>Bacillati</taxon>
        <taxon>Cyanobacteriota</taxon>
        <taxon>Cyanophyceae</taxon>
        <taxon>Nostocales</taxon>
        <taxon>Nostocaceae</taxon>
        <taxon>Nostoc</taxon>
    </lineage>
</organism>
<keyword evidence="2" id="KW-1185">Reference proteome</keyword>
<name>A0ABR8DSW6_9NOSO</name>
<reference evidence="1 2" key="1">
    <citation type="journal article" date="2020" name="ISME J.">
        <title>Comparative genomics reveals insights into cyanobacterial evolution and habitat adaptation.</title>
        <authorList>
            <person name="Chen M.Y."/>
            <person name="Teng W.K."/>
            <person name="Zhao L."/>
            <person name="Hu C.X."/>
            <person name="Zhou Y.K."/>
            <person name="Han B.P."/>
            <person name="Song L.R."/>
            <person name="Shu W.S."/>
        </authorList>
    </citation>
    <scope>NUCLEOTIDE SEQUENCE [LARGE SCALE GENOMIC DNA]</scope>
    <source>
        <strain evidence="1 2">FACHB-838</strain>
    </source>
</reference>
<evidence type="ECO:0000313" key="1">
    <source>
        <dbReference type="EMBL" id="MBD2532294.1"/>
    </source>
</evidence>
<sequence>MWQDNFDGDVSIKLYDGDKLIQDIFSRTASDGVYEWTPRISVTEGYLIRISSWKDRNIFGQLQF</sequence>
<protein>
    <submittedName>
        <fullName evidence="1">Uncharacterized protein</fullName>
    </submittedName>
</protein>
<comment type="caution">
    <text evidence="1">The sequence shown here is derived from an EMBL/GenBank/DDBJ whole genome shotgun (WGS) entry which is preliminary data.</text>
</comment>
<dbReference type="Proteomes" id="UP000623440">
    <property type="component" value="Unassembled WGS sequence"/>
</dbReference>
<gene>
    <name evidence="1" type="ORF">H6G97_23020</name>
</gene>
<evidence type="ECO:0000313" key="2">
    <source>
        <dbReference type="Proteomes" id="UP000623440"/>
    </source>
</evidence>
<dbReference type="RefSeq" id="WP_190942931.1">
    <property type="nucleotide sequence ID" value="NZ_JACJSI010000054.1"/>
</dbReference>
<dbReference type="EMBL" id="JACJSI010000054">
    <property type="protein sequence ID" value="MBD2532294.1"/>
    <property type="molecule type" value="Genomic_DNA"/>
</dbReference>